<sequence>MSSDRNYEREFVRTFFTSPTAVSGENSAKMLQSAAQLRGMQAPDTWIPDNEDATAPSMRAEGVQNLVEVVSEHGADFPGEIHPRVVWHRDDPSTRYEGFKQMLEITDPENGAVEHIDGFVIPEVGDLDDWKKADEFITIIENEHGLDEGSLSMSVIIESGEAELAMSDLRAEKGKPSNNLERLFLLVDGQVDYTKDMRAMTPTGELPAWAELRHNTSRGASAAGCIAVDGPYDDI</sequence>
<dbReference type="SUPFAM" id="SSF51621">
    <property type="entry name" value="Phosphoenolpyruvate/pyruvate domain"/>
    <property type="match status" value="1"/>
</dbReference>
<comment type="caution">
    <text evidence="4">The sequence shown here is derived from an EMBL/GenBank/DDBJ whole genome shotgun (WGS) entry which is preliminary data.</text>
</comment>
<protein>
    <submittedName>
        <fullName evidence="4">Malate synthase</fullName>
    </submittedName>
</protein>
<gene>
    <name evidence="4" type="ORF">FQA18_18550</name>
</gene>
<evidence type="ECO:0000256" key="1">
    <source>
        <dbReference type="ARBA" id="ARBA00001946"/>
    </source>
</evidence>
<dbReference type="InterPro" id="IPR015813">
    <property type="entry name" value="Pyrv/PenolPyrv_kinase-like_dom"/>
</dbReference>
<accession>A0A558FUY0</accession>
<dbReference type="InterPro" id="IPR040442">
    <property type="entry name" value="Pyrv_kinase-like_dom_sf"/>
</dbReference>
<dbReference type="Gene3D" id="3.20.20.60">
    <property type="entry name" value="Phosphoenolpyruvate-binding domains"/>
    <property type="match status" value="1"/>
</dbReference>
<feature type="non-terminal residue" evidence="4">
    <location>
        <position position="235"/>
    </location>
</feature>
<dbReference type="GO" id="GO:0003824">
    <property type="term" value="F:catalytic activity"/>
    <property type="evidence" value="ECO:0007669"/>
    <property type="project" value="InterPro"/>
</dbReference>
<organism evidence="4 5">
    <name type="scientific">Haloferax volcanii</name>
    <name type="common">Halobacterium volcanii</name>
    <dbReference type="NCBI Taxonomy" id="2246"/>
    <lineage>
        <taxon>Archaea</taxon>
        <taxon>Methanobacteriati</taxon>
        <taxon>Methanobacteriota</taxon>
        <taxon>Stenosarchaea group</taxon>
        <taxon>Halobacteria</taxon>
        <taxon>Halobacteriales</taxon>
        <taxon>Haloferacaceae</taxon>
        <taxon>Haloferax</taxon>
    </lineage>
</organism>
<dbReference type="EMBL" id="VMTR01000269">
    <property type="protein sequence ID" value="TVT89301.1"/>
    <property type="molecule type" value="Genomic_DNA"/>
</dbReference>
<name>A0A558FUY0_HALVO</name>
<comment type="cofactor">
    <cofactor evidence="1">
        <name>Mg(2+)</name>
        <dbReference type="ChEBI" id="CHEBI:18420"/>
    </cofactor>
</comment>
<keyword evidence="3" id="KW-0460">Magnesium</keyword>
<evidence type="ECO:0000313" key="5">
    <source>
        <dbReference type="Proteomes" id="UP000320212"/>
    </source>
</evidence>
<dbReference type="AlphaFoldDB" id="A0A558FUY0"/>
<reference evidence="4 5" key="1">
    <citation type="submission" date="2019-07" db="EMBL/GenBank/DDBJ databases">
        <title>Draft genome sequence of Haloferax volcanii SS0101, isolated from salt farm in Samut Sakhon, Thailand.</title>
        <authorList>
            <person name="Wanthongcharoen S."/>
            <person name="Yamprayoonswat W."/>
            <person name="Ruangsuj P."/>
            <person name="Thongpramul N."/>
            <person name="Jumpathong W."/>
            <person name="Sittihan S."/>
            <person name="Kanjanavas P."/>
            <person name="Yasawong M."/>
        </authorList>
    </citation>
    <scope>NUCLEOTIDE SEQUENCE [LARGE SCALE GENOMIC DNA]</scope>
    <source>
        <strain evidence="4 5">SS0101</strain>
    </source>
</reference>
<dbReference type="GO" id="GO:0000287">
    <property type="term" value="F:magnesium ion binding"/>
    <property type="evidence" value="ECO:0007669"/>
    <property type="project" value="TreeGrafter"/>
</dbReference>
<evidence type="ECO:0000256" key="3">
    <source>
        <dbReference type="ARBA" id="ARBA00022842"/>
    </source>
</evidence>
<dbReference type="PANTHER" id="PTHR32308">
    <property type="entry name" value="LYASE BETA SUBUNIT, PUTATIVE (AFU_ORTHOLOGUE AFUA_4G13030)-RELATED"/>
    <property type="match status" value="1"/>
</dbReference>
<keyword evidence="2" id="KW-0479">Metal-binding</keyword>
<evidence type="ECO:0000313" key="4">
    <source>
        <dbReference type="EMBL" id="TVT89301.1"/>
    </source>
</evidence>
<proteinExistence type="predicted"/>
<evidence type="ECO:0000256" key="2">
    <source>
        <dbReference type="ARBA" id="ARBA00022723"/>
    </source>
</evidence>
<dbReference type="GO" id="GO:0006107">
    <property type="term" value="P:oxaloacetate metabolic process"/>
    <property type="evidence" value="ECO:0007669"/>
    <property type="project" value="TreeGrafter"/>
</dbReference>
<dbReference type="PANTHER" id="PTHR32308:SF0">
    <property type="entry name" value="HPCH_HPAI ALDOLASE_CITRATE LYASE DOMAIN-CONTAINING PROTEIN"/>
    <property type="match status" value="1"/>
</dbReference>
<dbReference type="Proteomes" id="UP000320212">
    <property type="component" value="Unassembled WGS sequence"/>
</dbReference>